<sequence length="267" mass="30079">MAKRLVTVKAVSKGGFMGQCLNLELHNNTGSDLSLAVDPALIFKPLDSRFQPLVAVGEEQVTVEAGKSKTVTLQTFCGKSSASGPAKNLTYAYWKQGDTVMRQVSRYIRQHRLFGSLGQHAIWTLTSGHCLSNVYNPSGKPDEGKALVAYMAGLLRQQMPEYYTHHNINTSGNGGEVFDLNLSKVYVPLNWKKESRRQMHVVIFDHNRKVYREIKSGQVSNSKGEHEISVEFDPDRDPLGVYYVQLRDDESDVWIEKRVVMQKNICQ</sequence>
<dbReference type="EMBL" id="PYGD01000008">
    <property type="protein sequence ID" value="PSK90280.1"/>
    <property type="molecule type" value="Genomic_DNA"/>
</dbReference>
<keyword evidence="2" id="KW-1185">Reference proteome</keyword>
<dbReference type="Proteomes" id="UP000240572">
    <property type="component" value="Unassembled WGS sequence"/>
</dbReference>
<dbReference type="AlphaFoldDB" id="A0A2P8CZ96"/>
<protein>
    <submittedName>
        <fullName evidence="1">Uncharacterized protein</fullName>
    </submittedName>
</protein>
<organism evidence="1 2">
    <name type="scientific">Taibaiella chishuiensis</name>
    <dbReference type="NCBI Taxonomy" id="1434707"/>
    <lineage>
        <taxon>Bacteria</taxon>
        <taxon>Pseudomonadati</taxon>
        <taxon>Bacteroidota</taxon>
        <taxon>Chitinophagia</taxon>
        <taxon>Chitinophagales</taxon>
        <taxon>Chitinophagaceae</taxon>
        <taxon>Taibaiella</taxon>
    </lineage>
</organism>
<reference evidence="1 2" key="1">
    <citation type="submission" date="2018-03" db="EMBL/GenBank/DDBJ databases">
        <title>Genomic Encyclopedia of Type Strains, Phase III (KMG-III): the genomes of soil and plant-associated and newly described type strains.</title>
        <authorList>
            <person name="Whitman W."/>
        </authorList>
    </citation>
    <scope>NUCLEOTIDE SEQUENCE [LARGE SCALE GENOMIC DNA]</scope>
    <source>
        <strain evidence="1 2">CGMCC 1.12700</strain>
    </source>
</reference>
<proteinExistence type="predicted"/>
<evidence type="ECO:0000313" key="1">
    <source>
        <dbReference type="EMBL" id="PSK90280.1"/>
    </source>
</evidence>
<accession>A0A2P8CZ96</accession>
<gene>
    <name evidence="1" type="ORF">B0I18_1088</name>
</gene>
<name>A0A2P8CZ96_9BACT</name>
<evidence type="ECO:0000313" key="2">
    <source>
        <dbReference type="Proteomes" id="UP000240572"/>
    </source>
</evidence>
<comment type="caution">
    <text evidence="1">The sequence shown here is derived from an EMBL/GenBank/DDBJ whole genome shotgun (WGS) entry which is preliminary data.</text>
</comment>